<feature type="compositionally biased region" description="Polar residues" evidence="1">
    <location>
        <begin position="9"/>
        <end position="23"/>
    </location>
</feature>
<accession>A0A6J8BZT5</accession>
<proteinExistence type="predicted"/>
<evidence type="ECO:0000313" key="3">
    <source>
        <dbReference type="Proteomes" id="UP000507470"/>
    </source>
</evidence>
<gene>
    <name evidence="2" type="ORF">MCOR_24020</name>
</gene>
<dbReference type="EMBL" id="CACVKT020004265">
    <property type="protein sequence ID" value="CAC5388781.1"/>
    <property type="molecule type" value="Genomic_DNA"/>
</dbReference>
<evidence type="ECO:0000313" key="2">
    <source>
        <dbReference type="EMBL" id="CAC5388781.1"/>
    </source>
</evidence>
<sequence>MERPRRPIRTSTQAPTLSQEAENTVYSWSRNKRSPNHMYNGLSHCSVSRTELDTPYDSDEMPSYSSLGPYRPVINGQNQMELRSPGQTSENMGLSLGHVQLPESDSIENECTDITGTTTEYPNTWCPWKNVHSSNEYPVRRTFFGARNDVWNEFIQYFENISELNVWNNEKSRRVLLSTLRG</sequence>
<reference evidence="2 3" key="1">
    <citation type="submission" date="2020-06" db="EMBL/GenBank/DDBJ databases">
        <authorList>
            <person name="Li R."/>
            <person name="Bekaert M."/>
        </authorList>
    </citation>
    <scope>NUCLEOTIDE SEQUENCE [LARGE SCALE GENOMIC DNA]</scope>
    <source>
        <strain evidence="3">wild</strain>
    </source>
</reference>
<keyword evidence="3" id="KW-1185">Reference proteome</keyword>
<organism evidence="2 3">
    <name type="scientific">Mytilus coruscus</name>
    <name type="common">Sea mussel</name>
    <dbReference type="NCBI Taxonomy" id="42192"/>
    <lineage>
        <taxon>Eukaryota</taxon>
        <taxon>Metazoa</taxon>
        <taxon>Spiralia</taxon>
        <taxon>Lophotrochozoa</taxon>
        <taxon>Mollusca</taxon>
        <taxon>Bivalvia</taxon>
        <taxon>Autobranchia</taxon>
        <taxon>Pteriomorphia</taxon>
        <taxon>Mytilida</taxon>
        <taxon>Mytiloidea</taxon>
        <taxon>Mytilidae</taxon>
        <taxon>Mytilinae</taxon>
        <taxon>Mytilus</taxon>
    </lineage>
</organism>
<dbReference type="AlphaFoldDB" id="A0A6J8BZT5"/>
<protein>
    <submittedName>
        <fullName evidence="2">Uncharacterized protein</fullName>
    </submittedName>
</protein>
<dbReference type="Proteomes" id="UP000507470">
    <property type="component" value="Unassembled WGS sequence"/>
</dbReference>
<name>A0A6J8BZT5_MYTCO</name>
<evidence type="ECO:0000256" key="1">
    <source>
        <dbReference type="SAM" id="MobiDB-lite"/>
    </source>
</evidence>
<feature type="region of interest" description="Disordered" evidence="1">
    <location>
        <begin position="1"/>
        <end position="23"/>
    </location>
</feature>